<feature type="transmembrane region" description="Helical" evidence="6">
    <location>
        <begin position="249"/>
        <end position="268"/>
    </location>
</feature>
<comment type="caution">
    <text evidence="7">The sequence shown here is derived from an EMBL/GenBank/DDBJ whole genome shotgun (WGS) entry which is preliminary data.</text>
</comment>
<dbReference type="RefSeq" id="WP_052244886.1">
    <property type="nucleotide sequence ID" value="NZ_JSUQ01000031.1"/>
</dbReference>
<dbReference type="GO" id="GO:0022857">
    <property type="term" value="F:transmembrane transporter activity"/>
    <property type="evidence" value="ECO:0007669"/>
    <property type="project" value="InterPro"/>
</dbReference>
<feature type="transmembrane region" description="Helical" evidence="6">
    <location>
        <begin position="56"/>
        <end position="80"/>
    </location>
</feature>
<evidence type="ECO:0000313" key="8">
    <source>
        <dbReference type="Proteomes" id="UP000030960"/>
    </source>
</evidence>
<evidence type="ECO:0000256" key="4">
    <source>
        <dbReference type="ARBA" id="ARBA00022989"/>
    </source>
</evidence>
<keyword evidence="8" id="KW-1185">Reference proteome</keyword>
<organism evidence="7 8">
    <name type="scientific">Mameliella alba</name>
    <dbReference type="NCBI Taxonomy" id="561184"/>
    <lineage>
        <taxon>Bacteria</taxon>
        <taxon>Pseudomonadati</taxon>
        <taxon>Pseudomonadota</taxon>
        <taxon>Alphaproteobacteria</taxon>
        <taxon>Rhodobacterales</taxon>
        <taxon>Roseobacteraceae</taxon>
        <taxon>Mameliella</taxon>
    </lineage>
</organism>
<keyword evidence="4 6" id="KW-1133">Transmembrane helix</keyword>
<feature type="transmembrane region" description="Helical" evidence="6">
    <location>
        <begin position="86"/>
        <end position="115"/>
    </location>
</feature>
<gene>
    <name evidence="7" type="ORF">OA50_05361</name>
</gene>
<evidence type="ECO:0000256" key="6">
    <source>
        <dbReference type="SAM" id="Phobius"/>
    </source>
</evidence>
<sequence length="332" mass="34141">METSTAFTDRLGAVLNRPGVGIAVFLVLVSIAMSFVSPFFLTWLNWANILNQSAFLILLAVGMTVVLIGGGIDLSVGAIAALSGGVVAWLVSAIGFPLPLALLCGILAGTLLGLLNGLIITRLGIPDFVTTLATLALIRGILLVWTQGVPIIGYSSNGYMMLGGLRRLPYGLTVPEFITAFLVIAGILIMRFSRVSSHLRAVGENPEIARLSGVNITRIKLASYALSGFLAGVVGVLLAGRLGTVQPNMAAGMEIQALAAAIIGGAALSGGRGSLVGAAIGALTLVVIQNVINLTGIPPVFETFVIGSVILVVITFDRVSGIVSGRRAQVAG</sequence>
<feature type="transmembrane region" description="Helical" evidence="6">
    <location>
        <begin position="20"/>
        <end position="44"/>
    </location>
</feature>
<accession>A0A0B3RFY6</accession>
<comment type="subcellular location">
    <subcellularLocation>
        <location evidence="1">Cell membrane</location>
        <topology evidence="1">Multi-pass membrane protein</topology>
    </subcellularLocation>
</comment>
<evidence type="ECO:0000256" key="5">
    <source>
        <dbReference type="ARBA" id="ARBA00023136"/>
    </source>
</evidence>
<feature type="transmembrane region" description="Helical" evidence="6">
    <location>
        <begin position="168"/>
        <end position="190"/>
    </location>
</feature>
<keyword evidence="3 6" id="KW-0812">Transmembrane</keyword>
<reference evidence="7 8" key="1">
    <citation type="submission" date="2014-10" db="EMBL/GenBank/DDBJ databases">
        <title>Genome sequence of Ponticoccus sp. strain UMTAT08 isolated from clonal culture of toxic dinoflagellate Alexandrium tamiyavanichii.</title>
        <authorList>
            <person name="Gan H.Y."/>
            <person name="Muhd D.-D."/>
            <person name="Mohd Noor M.E."/>
            <person name="Yeong Y.S."/>
            <person name="Usup G."/>
        </authorList>
    </citation>
    <scope>NUCLEOTIDE SEQUENCE [LARGE SCALE GENOMIC DNA]</scope>
    <source>
        <strain evidence="7 8">UMTAT08</strain>
    </source>
</reference>
<name>A0A0B3RFY6_9RHOB</name>
<feature type="transmembrane region" description="Helical" evidence="6">
    <location>
        <begin position="221"/>
        <end position="243"/>
    </location>
</feature>
<dbReference type="OrthoDB" id="9784538at2"/>
<dbReference type="PANTHER" id="PTHR32196">
    <property type="entry name" value="ABC TRANSPORTER PERMEASE PROTEIN YPHD-RELATED-RELATED"/>
    <property type="match status" value="1"/>
</dbReference>
<evidence type="ECO:0000256" key="2">
    <source>
        <dbReference type="ARBA" id="ARBA00022475"/>
    </source>
</evidence>
<keyword evidence="2" id="KW-1003">Cell membrane</keyword>
<proteinExistence type="predicted"/>
<dbReference type="InterPro" id="IPR001851">
    <property type="entry name" value="ABC_transp_permease"/>
</dbReference>
<dbReference type="Proteomes" id="UP000030960">
    <property type="component" value="Unassembled WGS sequence"/>
</dbReference>
<keyword evidence="5 6" id="KW-0472">Membrane</keyword>
<feature type="transmembrane region" description="Helical" evidence="6">
    <location>
        <begin position="300"/>
        <end position="319"/>
    </location>
</feature>
<dbReference type="Pfam" id="PF02653">
    <property type="entry name" value="BPD_transp_2"/>
    <property type="match status" value="1"/>
</dbReference>
<evidence type="ECO:0000256" key="3">
    <source>
        <dbReference type="ARBA" id="ARBA00022692"/>
    </source>
</evidence>
<dbReference type="AlphaFoldDB" id="A0A0B3RFY6"/>
<dbReference type="PANTHER" id="PTHR32196:SF72">
    <property type="entry name" value="RIBOSE IMPORT PERMEASE PROTEIN RBSC"/>
    <property type="match status" value="1"/>
</dbReference>
<dbReference type="CDD" id="cd06579">
    <property type="entry name" value="TM_PBP1_transp_AraH_like"/>
    <property type="match status" value="1"/>
</dbReference>
<dbReference type="EMBL" id="JSUQ01000031">
    <property type="protein sequence ID" value="KHQ50130.1"/>
    <property type="molecule type" value="Genomic_DNA"/>
</dbReference>
<protein>
    <submittedName>
        <fullName evidence="7">ABC transporter, membrane spanning protein (Ribose)</fullName>
    </submittedName>
</protein>
<dbReference type="GO" id="GO:0005886">
    <property type="term" value="C:plasma membrane"/>
    <property type="evidence" value="ECO:0007669"/>
    <property type="project" value="UniProtKB-SubCell"/>
</dbReference>
<evidence type="ECO:0000313" key="7">
    <source>
        <dbReference type="EMBL" id="KHQ50130.1"/>
    </source>
</evidence>
<feature type="transmembrane region" description="Helical" evidence="6">
    <location>
        <begin position="127"/>
        <end position="148"/>
    </location>
</feature>
<evidence type="ECO:0000256" key="1">
    <source>
        <dbReference type="ARBA" id="ARBA00004651"/>
    </source>
</evidence>